<dbReference type="Proteomes" id="UP001163947">
    <property type="component" value="Chromosome"/>
</dbReference>
<evidence type="ECO:0000313" key="2">
    <source>
        <dbReference type="Proteomes" id="UP001163947"/>
    </source>
</evidence>
<dbReference type="AlphaFoldDB" id="A0AA46SB29"/>
<gene>
    <name evidence="1" type="ORF">OCS65_06005</name>
</gene>
<dbReference type="GeneID" id="83619952"/>
<accession>A0AA46SB29</accession>
<reference evidence="1" key="1">
    <citation type="submission" date="2022-09" db="EMBL/GenBank/DDBJ databases">
        <title>The genome sequence of Rhodococcus aetherivorans N1.</title>
        <authorList>
            <person name="Jiang W."/>
        </authorList>
    </citation>
    <scope>NUCLEOTIDE SEQUENCE</scope>
    <source>
        <strain evidence="1">N1</strain>
    </source>
</reference>
<name>A0AA46SB29_9NOCA</name>
<dbReference type="RefSeq" id="WP_029546005.1">
    <property type="nucleotide sequence ID" value="NZ_CM002177.1"/>
</dbReference>
<organism evidence="1 2">
    <name type="scientific">Rhodococcus aetherivorans</name>
    <dbReference type="NCBI Taxonomy" id="191292"/>
    <lineage>
        <taxon>Bacteria</taxon>
        <taxon>Bacillati</taxon>
        <taxon>Actinomycetota</taxon>
        <taxon>Actinomycetes</taxon>
        <taxon>Mycobacteriales</taxon>
        <taxon>Nocardiaceae</taxon>
        <taxon>Rhodococcus</taxon>
    </lineage>
</organism>
<dbReference type="EMBL" id="CP106982">
    <property type="protein sequence ID" value="UYF95313.1"/>
    <property type="molecule type" value="Genomic_DNA"/>
</dbReference>
<protein>
    <submittedName>
        <fullName evidence="1">ANTAR domain-containing protein</fullName>
    </submittedName>
</protein>
<sequence length="104" mass="11555">MTIEAHRDIPAVRRLTALDTAQALLRSARGRSYTEDQAFDELLDASMRFHVDIVDLCEALTDLATGPGTVRGLRRTVHGHRRAHTVAAELWGPLLDRRTAPAEN</sequence>
<evidence type="ECO:0000313" key="1">
    <source>
        <dbReference type="EMBL" id="UYF95313.1"/>
    </source>
</evidence>
<proteinExistence type="predicted"/>